<evidence type="ECO:0000313" key="3">
    <source>
        <dbReference type="Proteomes" id="UP001198220"/>
    </source>
</evidence>
<dbReference type="SUPFAM" id="SSF54593">
    <property type="entry name" value="Glyoxalase/Bleomycin resistance protein/Dihydroxybiphenyl dioxygenase"/>
    <property type="match status" value="1"/>
</dbReference>
<proteinExistence type="predicted"/>
<dbReference type="Gene3D" id="3.10.180.10">
    <property type="entry name" value="2,3-Dihydroxybiphenyl 1,2-Dioxygenase, domain 1"/>
    <property type="match status" value="1"/>
</dbReference>
<dbReference type="EMBL" id="JAJEPS010000011">
    <property type="protein sequence ID" value="MCC2126789.1"/>
    <property type="molecule type" value="Genomic_DNA"/>
</dbReference>
<name>A0AAE3A7G2_9FIRM</name>
<keyword evidence="3" id="KW-1185">Reference proteome</keyword>
<dbReference type="PROSITE" id="PS51819">
    <property type="entry name" value="VOC"/>
    <property type="match status" value="1"/>
</dbReference>
<dbReference type="RefSeq" id="WP_308459676.1">
    <property type="nucleotide sequence ID" value="NZ_JAJEPS010000011.1"/>
</dbReference>
<gene>
    <name evidence="2" type="ORF">LKD36_11485</name>
</gene>
<organism evidence="2 3">
    <name type="scientific">Hominiventricola filiformis</name>
    <dbReference type="NCBI Taxonomy" id="2885352"/>
    <lineage>
        <taxon>Bacteria</taxon>
        <taxon>Bacillati</taxon>
        <taxon>Bacillota</taxon>
        <taxon>Clostridia</taxon>
        <taxon>Lachnospirales</taxon>
        <taxon>Lachnospiraceae</taxon>
        <taxon>Hominiventricola</taxon>
    </lineage>
</organism>
<feature type="domain" description="VOC" evidence="1">
    <location>
        <begin position="3"/>
        <end position="114"/>
    </location>
</feature>
<protein>
    <recommendedName>
        <fullName evidence="1">VOC domain-containing protein</fullName>
    </recommendedName>
</protein>
<sequence length="114" mass="13297">MAKIDHAGLLTESYEDAQRFFEEVFGMRKWREDGEKPVRRCWYMEGIQLNETAEKIDTEAQNGYGHISIAVESVSETMEKLTGYPVKVMNDHWFQLPNGTKIELKPLDKWKVNS</sequence>
<dbReference type="InterPro" id="IPR029068">
    <property type="entry name" value="Glyas_Bleomycin-R_OHBP_Dase"/>
</dbReference>
<dbReference type="Proteomes" id="UP001198220">
    <property type="component" value="Unassembled WGS sequence"/>
</dbReference>
<accession>A0AAE3A7G2</accession>
<comment type="caution">
    <text evidence="2">The sequence shown here is derived from an EMBL/GenBank/DDBJ whole genome shotgun (WGS) entry which is preliminary data.</text>
</comment>
<evidence type="ECO:0000259" key="1">
    <source>
        <dbReference type="PROSITE" id="PS51819"/>
    </source>
</evidence>
<dbReference type="AlphaFoldDB" id="A0AAE3A7G2"/>
<evidence type="ECO:0000313" key="2">
    <source>
        <dbReference type="EMBL" id="MCC2126789.1"/>
    </source>
</evidence>
<dbReference type="InterPro" id="IPR037523">
    <property type="entry name" value="VOC_core"/>
</dbReference>
<reference evidence="2 3" key="1">
    <citation type="submission" date="2021-10" db="EMBL/GenBank/DDBJ databases">
        <title>Anaerobic single-cell dispensing facilitates the cultivation of human gut bacteria.</title>
        <authorList>
            <person name="Afrizal A."/>
        </authorList>
    </citation>
    <scope>NUCLEOTIDE SEQUENCE [LARGE SCALE GENOMIC DNA]</scope>
    <source>
        <strain evidence="2 3">CLA-AA-H276</strain>
    </source>
</reference>